<protein>
    <submittedName>
        <fullName evidence="2">Uncharacterized protein</fullName>
    </submittedName>
</protein>
<feature type="region of interest" description="Disordered" evidence="1">
    <location>
        <begin position="482"/>
        <end position="548"/>
    </location>
</feature>
<dbReference type="OrthoDB" id="10260596at2759"/>
<proteinExistence type="predicted"/>
<name>A0A9W8BGJ9_9FUNG</name>
<dbReference type="EMBL" id="JANBQF010000146">
    <property type="protein sequence ID" value="KAJ2004591.1"/>
    <property type="molecule type" value="Genomic_DNA"/>
</dbReference>
<comment type="caution">
    <text evidence="2">The sequence shown here is derived from an EMBL/GenBank/DDBJ whole genome shotgun (WGS) entry which is preliminary data.</text>
</comment>
<reference evidence="2" key="1">
    <citation type="submission" date="2022-07" db="EMBL/GenBank/DDBJ databases">
        <title>Phylogenomic reconstructions and comparative analyses of Kickxellomycotina fungi.</title>
        <authorList>
            <person name="Reynolds N.K."/>
            <person name="Stajich J.E."/>
            <person name="Barry K."/>
            <person name="Grigoriev I.V."/>
            <person name="Crous P."/>
            <person name="Smith M.E."/>
        </authorList>
    </citation>
    <scope>NUCLEOTIDE SEQUENCE</scope>
    <source>
        <strain evidence="2">IMI 214461</strain>
    </source>
</reference>
<evidence type="ECO:0000256" key="1">
    <source>
        <dbReference type="SAM" id="MobiDB-lite"/>
    </source>
</evidence>
<keyword evidence="3" id="KW-1185">Reference proteome</keyword>
<accession>A0A9W8BGJ9</accession>
<gene>
    <name evidence="2" type="ORF">H4R26_002431</name>
</gene>
<organism evidence="2 3">
    <name type="scientific">Coemansia thaxteri</name>
    <dbReference type="NCBI Taxonomy" id="2663907"/>
    <lineage>
        <taxon>Eukaryota</taxon>
        <taxon>Fungi</taxon>
        <taxon>Fungi incertae sedis</taxon>
        <taxon>Zoopagomycota</taxon>
        <taxon>Kickxellomycotina</taxon>
        <taxon>Kickxellomycetes</taxon>
        <taxon>Kickxellales</taxon>
        <taxon>Kickxellaceae</taxon>
        <taxon>Coemansia</taxon>
    </lineage>
</organism>
<dbReference type="AlphaFoldDB" id="A0A9W8BGJ9"/>
<feature type="compositionally biased region" description="Polar residues" evidence="1">
    <location>
        <begin position="513"/>
        <end position="522"/>
    </location>
</feature>
<feature type="compositionally biased region" description="Pro residues" evidence="1">
    <location>
        <begin position="488"/>
        <end position="498"/>
    </location>
</feature>
<sequence>MLGYIEGEGSISLNRLDQGIQHKLQRIPTAAYASDIAVPVYRGGKKEQFYDVVISPSCMYSVAAWITESSGSGPLVEFVNVNYNIRLSVSPAPAIDIPSLPALLAYIRQNPDSSCGPLSRLNGQTIYEHGHGPLIPPVHAMWCAGDTKDNGAVRSSFVAAGAPWSLLVAHVCPDDDYQSARVQHSRLSPVNGEYKVLVRLASARLAPSNHWSTIAAKLLHPAQHNSQAPRMLAAAAANAGITLAEHTTSGTTLPSVQAFSPLLETIAASARAPAQKSPQYLDPNERKFPVVCAELFKGSTIASARQSSSFSSDENGGDHMVELLKEQRNIRSLLEEQNKLMKLHVSQTREMMHMAQHQPSPQTITRRHLRVKGTYTPSVVGHQLPASSSAMSKSLGVRRANSLAELVDGIRSFVVEGYEETEHAVDHAYRRPISFASPLVAEPLQPSASHTSPPLSAAAASTFSSTGISNLVSRINHIVGDSVGSSAPPKPFERPPLPAFSNKPHARDHGQGTKVTPTTQKYLDSLDQPRRLMPPAPSQRRASGSGPC</sequence>
<evidence type="ECO:0000313" key="3">
    <source>
        <dbReference type="Proteomes" id="UP001150907"/>
    </source>
</evidence>
<dbReference type="Proteomes" id="UP001150907">
    <property type="component" value="Unassembled WGS sequence"/>
</dbReference>
<evidence type="ECO:0000313" key="2">
    <source>
        <dbReference type="EMBL" id="KAJ2004591.1"/>
    </source>
</evidence>